<accession>A0A8B6CK93</accession>
<feature type="signal peptide" evidence="1">
    <location>
        <begin position="1"/>
        <end position="19"/>
    </location>
</feature>
<dbReference type="InterPro" id="IPR011992">
    <property type="entry name" value="EF-hand-dom_pair"/>
</dbReference>
<gene>
    <name evidence="2" type="ORF">MGAL_10B035613</name>
</gene>
<evidence type="ECO:0000313" key="3">
    <source>
        <dbReference type="Proteomes" id="UP000596742"/>
    </source>
</evidence>
<dbReference type="AlphaFoldDB" id="A0A8B6CK93"/>
<dbReference type="EMBL" id="UYJE01001982">
    <property type="protein sequence ID" value="VDI06813.1"/>
    <property type="molecule type" value="Genomic_DNA"/>
</dbReference>
<dbReference type="Proteomes" id="UP000596742">
    <property type="component" value="Unassembled WGS sequence"/>
</dbReference>
<dbReference type="OrthoDB" id="10448532at2759"/>
<keyword evidence="1" id="KW-0732">Signal</keyword>
<organism evidence="2 3">
    <name type="scientific">Mytilus galloprovincialis</name>
    <name type="common">Mediterranean mussel</name>
    <dbReference type="NCBI Taxonomy" id="29158"/>
    <lineage>
        <taxon>Eukaryota</taxon>
        <taxon>Metazoa</taxon>
        <taxon>Spiralia</taxon>
        <taxon>Lophotrochozoa</taxon>
        <taxon>Mollusca</taxon>
        <taxon>Bivalvia</taxon>
        <taxon>Autobranchia</taxon>
        <taxon>Pteriomorphia</taxon>
        <taxon>Mytilida</taxon>
        <taxon>Mytiloidea</taxon>
        <taxon>Mytilidae</taxon>
        <taxon>Mytilinae</taxon>
        <taxon>Mytilus</taxon>
    </lineage>
</organism>
<protein>
    <submittedName>
        <fullName evidence="2">Uncharacterized protein</fullName>
    </submittedName>
</protein>
<dbReference type="SUPFAM" id="SSF47473">
    <property type="entry name" value="EF-hand"/>
    <property type="match status" value="1"/>
</dbReference>
<reference evidence="2" key="1">
    <citation type="submission" date="2018-11" db="EMBL/GenBank/DDBJ databases">
        <authorList>
            <person name="Alioto T."/>
            <person name="Alioto T."/>
        </authorList>
    </citation>
    <scope>NUCLEOTIDE SEQUENCE</scope>
</reference>
<comment type="caution">
    <text evidence="2">The sequence shown here is derived from an EMBL/GenBank/DDBJ whole genome shotgun (WGS) entry which is preliminary data.</text>
</comment>
<evidence type="ECO:0000256" key="1">
    <source>
        <dbReference type="SAM" id="SignalP"/>
    </source>
</evidence>
<evidence type="ECO:0000313" key="2">
    <source>
        <dbReference type="EMBL" id="VDI06813.1"/>
    </source>
</evidence>
<feature type="chain" id="PRO_5033068929" evidence="1">
    <location>
        <begin position="20"/>
        <end position="83"/>
    </location>
</feature>
<sequence>MKTCLLVIALCIYFQSILCKDPVSDYDLAWTLFSIGDSNHNEILEASEISRFYKRALQFPQELADFVGESMIERGDINDDNVL</sequence>
<name>A0A8B6CK93_MYTGA</name>
<proteinExistence type="predicted"/>
<keyword evidence="3" id="KW-1185">Reference proteome</keyword>